<protein>
    <submittedName>
        <fullName evidence="1">Uncharacterized protein</fullName>
    </submittedName>
</protein>
<dbReference type="InterPro" id="IPR013320">
    <property type="entry name" value="ConA-like_dom_sf"/>
</dbReference>
<organism evidence="1 2">
    <name type="scientific">Kibdelosporangium banguiense</name>
    <dbReference type="NCBI Taxonomy" id="1365924"/>
    <lineage>
        <taxon>Bacteria</taxon>
        <taxon>Bacillati</taxon>
        <taxon>Actinomycetota</taxon>
        <taxon>Actinomycetes</taxon>
        <taxon>Pseudonocardiales</taxon>
        <taxon>Pseudonocardiaceae</taxon>
        <taxon>Kibdelosporangium</taxon>
    </lineage>
</organism>
<proteinExistence type="predicted"/>
<dbReference type="Pfam" id="PF01828">
    <property type="entry name" value="Peptidase_A4"/>
    <property type="match status" value="1"/>
</dbReference>
<dbReference type="SUPFAM" id="SSF49899">
    <property type="entry name" value="Concanavalin A-like lectins/glucanases"/>
    <property type="match status" value="1"/>
</dbReference>
<reference evidence="1 2" key="1">
    <citation type="submission" date="2021-03" db="EMBL/GenBank/DDBJ databases">
        <title>Sequencing the genomes of 1000 actinobacteria strains.</title>
        <authorList>
            <person name="Klenk H.-P."/>
        </authorList>
    </citation>
    <scope>NUCLEOTIDE SEQUENCE [LARGE SCALE GENOMIC DNA]</scope>
    <source>
        <strain evidence="1 2">DSM 46670</strain>
    </source>
</reference>
<dbReference type="RefSeq" id="WP_209644028.1">
    <property type="nucleotide sequence ID" value="NZ_JAGINW010000001.1"/>
</dbReference>
<name>A0ABS4TRJ2_9PSEU</name>
<dbReference type="Gene3D" id="2.60.120.700">
    <property type="entry name" value="Peptidase G1"/>
    <property type="match status" value="1"/>
</dbReference>
<keyword evidence="2" id="KW-1185">Reference proteome</keyword>
<accession>A0ABS4TRJ2</accession>
<gene>
    <name evidence="1" type="ORF">JOF56_007414</name>
</gene>
<dbReference type="Proteomes" id="UP001519332">
    <property type="component" value="Unassembled WGS sequence"/>
</dbReference>
<dbReference type="InterPro" id="IPR000250">
    <property type="entry name" value="Peptidase_G1"/>
</dbReference>
<evidence type="ECO:0000313" key="1">
    <source>
        <dbReference type="EMBL" id="MBP2327029.1"/>
    </source>
</evidence>
<dbReference type="InterPro" id="IPR038656">
    <property type="entry name" value="Peptidase_G1_sf"/>
</dbReference>
<dbReference type="EMBL" id="JAGINW010000001">
    <property type="protein sequence ID" value="MBP2327029.1"/>
    <property type="molecule type" value="Genomic_DNA"/>
</dbReference>
<evidence type="ECO:0000313" key="2">
    <source>
        <dbReference type="Proteomes" id="UP001519332"/>
    </source>
</evidence>
<sequence>MWVGLGGWYGNNPFAQTGIGIYCRVNLNDGTAEAVYNAWREYISGVFGTMKPPEEHPLDWPKDQFPVRPGDKIIADVVYENGQSMVRLDNVDSGTGRPRWQKPAEDRRQIPRVVSTKLGPVAIPTNGVSVEVIVEAGRPAPVFDHVVFRNPRARMSWYLPGYGYVPSQSFPLSFHSPGPYGSSEKSTSQAHYPTVFNADNEFAVFQTFSKYNPFPPVSYPGDINGVRPAG</sequence>
<comment type="caution">
    <text evidence="1">The sequence shown here is derived from an EMBL/GenBank/DDBJ whole genome shotgun (WGS) entry which is preliminary data.</text>
</comment>